<dbReference type="VEuPathDB" id="FungiDB:An15g05330"/>
<proteinExistence type="predicted"/>
<dbReference type="AlphaFoldDB" id="A0AAJ8BSJ2"/>
<sequence length="279" mass="30886">MSFVFQKFLYIESASLGSDVTIVSDLLFSGSALNGMFHNKKLKYQKPKHTIMSSDPARMIGWRLPVFLVSGESCIVAEGLDLQCVCCLASNRVHSWGLINNVAYQVTSTNINSSINVLKSLIESDPNLYKLSTETFTQTRPGDPTIPSDLATSIVSNAFHDALKDWGGLLHTTELAAVLKDEPNGWFSPDALSNMRNFEKTFICDPSKPHWEKLREGARPIAEPDNPGNVCCWFWGDLGTTHCLIFEPQVKVDWGDIKDMKVGQKITRISLGRSGGVSE</sequence>
<evidence type="ECO:0000313" key="2">
    <source>
        <dbReference type="RefSeq" id="XP_059602567.1"/>
    </source>
</evidence>
<dbReference type="Pfam" id="PF12588">
    <property type="entry name" value="PSDC"/>
    <property type="match status" value="1"/>
</dbReference>
<reference evidence="2" key="1">
    <citation type="submission" date="2025-02" db="EMBL/GenBank/DDBJ databases">
        <authorList>
            <consortium name="NCBI Genome Project"/>
        </authorList>
    </citation>
    <scope>NUCLEOTIDE SEQUENCE</scope>
</reference>
<reference evidence="2" key="2">
    <citation type="submission" date="2025-08" db="UniProtKB">
        <authorList>
            <consortium name="RefSeq"/>
        </authorList>
    </citation>
    <scope>IDENTIFICATION</scope>
</reference>
<gene>
    <name evidence="2" type="ORF">An15g05330</name>
</gene>
<feature type="domain" description="L-tryptophan decarboxylase PsiD-like" evidence="1">
    <location>
        <begin position="155"/>
        <end position="195"/>
    </location>
</feature>
<dbReference type="RefSeq" id="XP_059602567.1">
    <property type="nucleotide sequence ID" value="XM_059744703.1"/>
</dbReference>
<dbReference type="InterPro" id="IPR022237">
    <property type="entry name" value="PsiD-like"/>
</dbReference>
<evidence type="ECO:0000259" key="1">
    <source>
        <dbReference type="Pfam" id="PF12588"/>
    </source>
</evidence>
<protein>
    <recommendedName>
        <fullName evidence="1">L-tryptophan decarboxylase PsiD-like domain-containing protein</fullName>
    </recommendedName>
</protein>
<dbReference type="KEGG" id="ang:An15g05330"/>
<name>A0AAJ8BSJ2_ASPNG</name>
<accession>A0AAJ8BSJ2</accession>
<organism evidence="2">
    <name type="scientific">Aspergillus niger</name>
    <dbReference type="NCBI Taxonomy" id="5061"/>
    <lineage>
        <taxon>Eukaryota</taxon>
        <taxon>Fungi</taxon>
        <taxon>Dikarya</taxon>
        <taxon>Ascomycota</taxon>
        <taxon>Pezizomycotina</taxon>
        <taxon>Eurotiomycetes</taxon>
        <taxon>Eurotiomycetidae</taxon>
        <taxon>Eurotiales</taxon>
        <taxon>Aspergillaceae</taxon>
        <taxon>Aspergillus</taxon>
        <taxon>Aspergillus subgen. Circumdati</taxon>
    </lineage>
</organism>
<dbReference type="GeneID" id="84593215"/>